<comment type="caution">
    <text evidence="2">The sequence shown here is derived from an EMBL/GenBank/DDBJ whole genome shotgun (WGS) entry which is preliminary data.</text>
</comment>
<accession>A0ABD1YBI0</accession>
<dbReference type="Proteomes" id="UP001605036">
    <property type="component" value="Unassembled WGS sequence"/>
</dbReference>
<gene>
    <name evidence="2" type="ORF">R1flu_008293</name>
</gene>
<evidence type="ECO:0000313" key="3">
    <source>
        <dbReference type="Proteomes" id="UP001605036"/>
    </source>
</evidence>
<name>A0ABD1YBI0_9MARC</name>
<feature type="region of interest" description="Disordered" evidence="1">
    <location>
        <begin position="1"/>
        <end position="36"/>
    </location>
</feature>
<keyword evidence="3" id="KW-1185">Reference proteome</keyword>
<dbReference type="EMBL" id="JBHFFA010000005">
    <property type="protein sequence ID" value="KAL2624048.1"/>
    <property type="molecule type" value="Genomic_DNA"/>
</dbReference>
<evidence type="ECO:0000256" key="1">
    <source>
        <dbReference type="SAM" id="MobiDB-lite"/>
    </source>
</evidence>
<feature type="compositionally biased region" description="Polar residues" evidence="1">
    <location>
        <begin position="19"/>
        <end position="30"/>
    </location>
</feature>
<protein>
    <submittedName>
        <fullName evidence="2">Uncharacterized protein</fullName>
    </submittedName>
</protein>
<dbReference type="AlphaFoldDB" id="A0ABD1YBI0"/>
<proteinExistence type="predicted"/>
<organism evidence="2 3">
    <name type="scientific">Riccia fluitans</name>
    <dbReference type="NCBI Taxonomy" id="41844"/>
    <lineage>
        <taxon>Eukaryota</taxon>
        <taxon>Viridiplantae</taxon>
        <taxon>Streptophyta</taxon>
        <taxon>Embryophyta</taxon>
        <taxon>Marchantiophyta</taxon>
        <taxon>Marchantiopsida</taxon>
        <taxon>Marchantiidae</taxon>
        <taxon>Marchantiales</taxon>
        <taxon>Ricciaceae</taxon>
        <taxon>Riccia</taxon>
    </lineage>
</organism>
<evidence type="ECO:0000313" key="2">
    <source>
        <dbReference type="EMBL" id="KAL2624048.1"/>
    </source>
</evidence>
<sequence length="126" mass="14386">MDHVEDIQSPPPDVASEPTEATQESSTHNSEGLEIGPYTPCKIWTTMMVVEVPSSLESPRDGTHTRQEFDDWKSYDDLTKEDIDFVLKPRGYVRGDVINMYIKAKFLDLPCGALYGKFFVNTFWFS</sequence>
<reference evidence="2 3" key="1">
    <citation type="submission" date="2024-09" db="EMBL/GenBank/DDBJ databases">
        <title>Chromosome-scale assembly of Riccia fluitans.</title>
        <authorList>
            <person name="Paukszto L."/>
            <person name="Sawicki J."/>
            <person name="Karawczyk K."/>
            <person name="Piernik-Szablinska J."/>
            <person name="Szczecinska M."/>
            <person name="Mazdziarz M."/>
        </authorList>
    </citation>
    <scope>NUCLEOTIDE SEQUENCE [LARGE SCALE GENOMIC DNA]</scope>
    <source>
        <strain evidence="2">Rf_01</strain>
        <tissue evidence="2">Aerial parts of the thallus</tissue>
    </source>
</reference>